<dbReference type="AlphaFoldDB" id="A0A1M7HIX7"/>
<reference evidence="5" key="1">
    <citation type="submission" date="2016-11" db="EMBL/GenBank/DDBJ databases">
        <authorList>
            <person name="Varghese N."/>
            <person name="Submissions S."/>
        </authorList>
    </citation>
    <scope>NUCLEOTIDE SEQUENCE [LARGE SCALE GENOMIC DNA]</scope>
    <source>
        <strain evidence="5">DSM 24724</strain>
    </source>
</reference>
<dbReference type="Pfam" id="PF13472">
    <property type="entry name" value="Lipase_GDSL_2"/>
    <property type="match status" value="1"/>
</dbReference>
<keyword evidence="1" id="KW-0378">Hydrolase</keyword>
<dbReference type="InterPro" id="IPR013830">
    <property type="entry name" value="SGNH_hydro"/>
</dbReference>
<evidence type="ECO:0000259" key="3">
    <source>
        <dbReference type="Pfam" id="PF13472"/>
    </source>
</evidence>
<evidence type="ECO:0000256" key="1">
    <source>
        <dbReference type="ARBA" id="ARBA00022801"/>
    </source>
</evidence>
<name>A0A1M7HIX7_9FLAO</name>
<proteinExistence type="predicted"/>
<feature type="domain" description="SGNH hydrolase-type esterase" evidence="3">
    <location>
        <begin position="51"/>
        <end position="226"/>
    </location>
</feature>
<feature type="domain" description="Sialate O-acetylesterase" evidence="2">
    <location>
        <begin position="326"/>
        <end position="601"/>
    </location>
</feature>
<sequence length="717" mass="81468">MRFARLIVTTFLIIVLRKMRTNNRNIHIVMLLLFLILNLEMSAQTPLKIACIGDSVTAGYLLANPQTESYPSQLQILMGNQYEVKNFGHSGATLLKKGSTPYFKTEKCAEAIAYRPDIAIIHLGLNDTDPRNWPNYKEDFDADYSWLIDTLKTQNPKVKIYICKMTPIFNEHPRFKSGTRDWFWQIQEHILAIAKANNVKLIDLHERLYNRPDLFPDALHPVKEGATILAQTVYSTITQDFGGLKLPPIFTDNMVLQRNQPIVIYGTANGGEKIEITFNNRKEIATTNEYGKWKAIFPAMKSGKNYQITIASKEKEIILKNILIGDVWFCSGQSNMAFPLQKSENGIADVKNAIKNTNLRLFHFEAIAETDEKAWDSITLEKTNQLKFFSGKWKISDSISAKDFSAIAYYFGQNITHEENVPIGLIEVAVGGSPIESWIDRYTLEHDDKVVDVLTNWRKSDFLMLWVRSRADENLKNAKNPKQRHPYGPCYNFEAGVSYFTDFPIKGIIWYQGESNAHNIELYEHLMPVLAESWRKAWGTSLPFYYVQLSGTDRPAWPSFRDAQTRIQKKIPNSGMAISMDYGDATNVHPIQKKQVGDRLALLALKYTYGKKITANGPFPVKAIQKGNQIVVSFSNAKSLSTASQKELTGFELVTEKGIRIESAATILKNQVLIPISKNEKIKTVLYAWKPYTTANLVNEANLPCSTFQLDLDNNNN</sequence>
<dbReference type="PANTHER" id="PTHR22901">
    <property type="entry name" value="SIALATE O-ACETYLESTERASE"/>
    <property type="match status" value="1"/>
</dbReference>
<dbReference type="Proteomes" id="UP000184028">
    <property type="component" value="Unassembled WGS sequence"/>
</dbReference>
<dbReference type="Gene3D" id="3.40.50.1110">
    <property type="entry name" value="SGNH hydrolase"/>
    <property type="match status" value="2"/>
</dbReference>
<evidence type="ECO:0000313" key="4">
    <source>
        <dbReference type="EMBL" id="SHM28414.1"/>
    </source>
</evidence>
<dbReference type="EMBL" id="FRBT01000005">
    <property type="protein sequence ID" value="SHM28414.1"/>
    <property type="molecule type" value="Genomic_DNA"/>
</dbReference>
<dbReference type="PANTHER" id="PTHR22901:SF0">
    <property type="entry name" value="SIALATE O-ACETYLESTERASE"/>
    <property type="match status" value="1"/>
</dbReference>
<dbReference type="STRING" id="946677.SAMN05444484_1056"/>
<dbReference type="InterPro" id="IPR005181">
    <property type="entry name" value="SASA"/>
</dbReference>
<organism evidence="4 5">
    <name type="scientific">Flavobacterium chilense</name>
    <dbReference type="NCBI Taxonomy" id="946677"/>
    <lineage>
        <taxon>Bacteria</taxon>
        <taxon>Pseudomonadati</taxon>
        <taxon>Bacteroidota</taxon>
        <taxon>Flavobacteriia</taxon>
        <taxon>Flavobacteriales</taxon>
        <taxon>Flavobacteriaceae</taxon>
        <taxon>Flavobacterium</taxon>
    </lineage>
</organism>
<evidence type="ECO:0000313" key="5">
    <source>
        <dbReference type="Proteomes" id="UP000184028"/>
    </source>
</evidence>
<dbReference type="InterPro" id="IPR039329">
    <property type="entry name" value="SIAE"/>
</dbReference>
<keyword evidence="5" id="KW-1185">Reference proteome</keyword>
<dbReference type="Pfam" id="PF03629">
    <property type="entry name" value="SASA"/>
    <property type="match status" value="1"/>
</dbReference>
<gene>
    <name evidence="4" type="ORF">SAMN05444484_1056</name>
</gene>
<dbReference type="SUPFAM" id="SSF52266">
    <property type="entry name" value="SGNH hydrolase"/>
    <property type="match status" value="2"/>
</dbReference>
<dbReference type="GO" id="GO:0001681">
    <property type="term" value="F:sialate O-acetylesterase activity"/>
    <property type="evidence" value="ECO:0007669"/>
    <property type="project" value="InterPro"/>
</dbReference>
<dbReference type="InterPro" id="IPR036514">
    <property type="entry name" value="SGNH_hydro_sf"/>
</dbReference>
<protein>
    <submittedName>
        <fullName evidence="4">Sialate O-acetylesterase</fullName>
    </submittedName>
</protein>
<accession>A0A1M7HIX7</accession>
<dbReference type="GO" id="GO:0005975">
    <property type="term" value="P:carbohydrate metabolic process"/>
    <property type="evidence" value="ECO:0007669"/>
    <property type="project" value="TreeGrafter"/>
</dbReference>
<evidence type="ECO:0000259" key="2">
    <source>
        <dbReference type="Pfam" id="PF03629"/>
    </source>
</evidence>